<evidence type="ECO:0000313" key="2">
    <source>
        <dbReference type="Proteomes" id="UP000887561"/>
    </source>
</evidence>
<evidence type="ECO:0000256" key="1">
    <source>
        <dbReference type="SAM" id="MobiDB-lite"/>
    </source>
</evidence>
<dbReference type="AlphaFoldDB" id="A0A915MDU4"/>
<evidence type="ECO:0000313" key="3">
    <source>
        <dbReference type="WBParaSite" id="scaffold34923_cov148.g22015"/>
    </source>
</evidence>
<sequence length="166" mass="18350">MMKHIYLKNYYVFATMLVIVLIVSRSVVGAGGRLKFCGFGCHSSRELRRQHSIQPVNDVGAPVNARSLSLDDVGFEPRRRRVNESEAINLQGRTLGIAPLLAPPPSPDDAVSEPRRRRVNETEAINLQGRTLVIEPPIAPPPSPAHDFHMDQHSDGVQTPDDTVVK</sequence>
<organism evidence="2 3">
    <name type="scientific">Meloidogyne javanica</name>
    <name type="common">Root-knot nematode worm</name>
    <dbReference type="NCBI Taxonomy" id="6303"/>
    <lineage>
        <taxon>Eukaryota</taxon>
        <taxon>Metazoa</taxon>
        <taxon>Ecdysozoa</taxon>
        <taxon>Nematoda</taxon>
        <taxon>Chromadorea</taxon>
        <taxon>Rhabditida</taxon>
        <taxon>Tylenchina</taxon>
        <taxon>Tylenchomorpha</taxon>
        <taxon>Tylenchoidea</taxon>
        <taxon>Meloidogynidae</taxon>
        <taxon>Meloidogyninae</taxon>
        <taxon>Meloidogyne</taxon>
        <taxon>Meloidogyne incognita group</taxon>
    </lineage>
</organism>
<feature type="region of interest" description="Disordered" evidence="1">
    <location>
        <begin position="98"/>
        <end position="166"/>
    </location>
</feature>
<dbReference type="Proteomes" id="UP000887561">
    <property type="component" value="Unplaced"/>
</dbReference>
<reference evidence="3" key="1">
    <citation type="submission" date="2022-11" db="UniProtKB">
        <authorList>
            <consortium name="WormBaseParasite"/>
        </authorList>
    </citation>
    <scope>IDENTIFICATION</scope>
</reference>
<keyword evidence="2" id="KW-1185">Reference proteome</keyword>
<accession>A0A915MDU4</accession>
<name>A0A915MDU4_MELJA</name>
<dbReference type="WBParaSite" id="scaffold34923_cov148.g22015">
    <property type="protein sequence ID" value="scaffold34923_cov148.g22015"/>
    <property type="gene ID" value="scaffold34923_cov148.g22015"/>
</dbReference>
<feature type="compositionally biased region" description="Polar residues" evidence="1">
    <location>
        <begin position="155"/>
        <end position="166"/>
    </location>
</feature>
<proteinExistence type="predicted"/>
<protein>
    <submittedName>
        <fullName evidence="3">Secreted protein</fullName>
    </submittedName>
</protein>